<evidence type="ECO:0000259" key="8">
    <source>
        <dbReference type="Pfam" id="PF07731"/>
    </source>
</evidence>
<dbReference type="Pfam" id="PF07732">
    <property type="entry name" value="Cu-oxidase_3"/>
    <property type="match status" value="1"/>
</dbReference>
<keyword evidence="4" id="KW-0560">Oxidoreductase</keyword>
<feature type="domain" description="Plastocyanin-like" evidence="8">
    <location>
        <begin position="361"/>
        <end position="491"/>
    </location>
</feature>
<evidence type="ECO:0000259" key="9">
    <source>
        <dbReference type="Pfam" id="PF07732"/>
    </source>
</evidence>
<keyword evidence="11" id="KW-1185">Reference proteome</keyword>
<dbReference type="Gene3D" id="2.60.40.420">
    <property type="entry name" value="Cupredoxins - blue copper proteins"/>
    <property type="match status" value="3"/>
</dbReference>
<dbReference type="Proteomes" id="UP000298493">
    <property type="component" value="Unassembled WGS sequence"/>
</dbReference>
<dbReference type="InterPro" id="IPR001117">
    <property type="entry name" value="Cu-oxidase_2nd"/>
</dbReference>
<feature type="domain" description="Plastocyanin-like" evidence="7">
    <location>
        <begin position="153"/>
        <end position="277"/>
    </location>
</feature>
<dbReference type="InterPro" id="IPR044130">
    <property type="entry name" value="CuRO_2_Fet3-like"/>
</dbReference>
<protein>
    <submittedName>
        <fullName evidence="10">Multicopper oxidase</fullName>
    </submittedName>
</protein>
<dbReference type="PANTHER" id="PTHR11709">
    <property type="entry name" value="MULTI-COPPER OXIDASE"/>
    <property type="match status" value="1"/>
</dbReference>
<evidence type="ECO:0000256" key="4">
    <source>
        <dbReference type="ARBA" id="ARBA00023002"/>
    </source>
</evidence>
<evidence type="ECO:0000313" key="10">
    <source>
        <dbReference type="EMBL" id="TID23564.1"/>
    </source>
</evidence>
<dbReference type="GO" id="GO:0004322">
    <property type="term" value="F:ferroxidase activity"/>
    <property type="evidence" value="ECO:0007669"/>
    <property type="project" value="TreeGrafter"/>
</dbReference>
<dbReference type="PROSITE" id="PS00080">
    <property type="entry name" value="MULTICOPPER_OXIDASE2"/>
    <property type="match status" value="1"/>
</dbReference>
<dbReference type="EMBL" id="SNSC02000006">
    <property type="protein sequence ID" value="TID23564.1"/>
    <property type="molecule type" value="Genomic_DNA"/>
</dbReference>
<dbReference type="GO" id="GO:0005507">
    <property type="term" value="F:copper ion binding"/>
    <property type="evidence" value="ECO:0007669"/>
    <property type="project" value="InterPro"/>
</dbReference>
<dbReference type="Pfam" id="PF00394">
    <property type="entry name" value="Cu-oxidase"/>
    <property type="match status" value="1"/>
</dbReference>
<dbReference type="CDD" id="cd13851">
    <property type="entry name" value="CuRO_1_Fet3p"/>
    <property type="match status" value="1"/>
</dbReference>
<accession>A0A4Z1PMV5</accession>
<dbReference type="GO" id="GO:0010106">
    <property type="term" value="P:cellular response to iron ion starvation"/>
    <property type="evidence" value="ECO:0007669"/>
    <property type="project" value="TreeGrafter"/>
</dbReference>
<sequence>MVRLSFLALAALCQSALAAKVKYTFDIGWVTCAPDGFSRPCIGINGKWPIPTIQANVGDEITVVANNKLGNQTTSLHWHGINQFHTNQMDGPSGVTQCPIPPGSSHTYTFVVDTPGTFWYHSHNMGQYPDGLRAPLIVRNPKASYVGKVAKEYDLVLSDWYHKQAVDIIKAFQSPTTGVPSTPNPDSIIMNDGQSTDYAVEAGKTYLFRIYNIGAFPSFFVNFQGLDMSVVGLDGVATKPTPAKTLYVGAAQRYEVLVTAKNASTANSAILALVDTSMFETPYSGNTSILGKLVYSKTASAPPAYQGLPNSILPPTDDMTIKPLDGQKLLGPVNRQIVINFNQGLIDNIPRMTVNGKTYLQQKVPSLFTAMTAPQNLKLDPSIYGENSNSFAVKFGETVEIVINNQTPTGHPWHLHGHDFQVVARGGPGSQGTYDPKNADPLPMKRDVAGVPPTGFVVFRFKADNPGIQLLHCHIEWHVEAGLTATILEATDKINSVNFLDNDRVQITRGLDAMNNCIIQKIPVLGNAAGNFIDYTNLSGANTKVPQQNMGAMYTPARLKRGRVFANGFES</sequence>
<evidence type="ECO:0000256" key="3">
    <source>
        <dbReference type="ARBA" id="ARBA00022729"/>
    </source>
</evidence>
<keyword evidence="5" id="KW-0186">Copper</keyword>
<name>A0A4Z1PMV5_9PEZI</name>
<dbReference type="PROSITE" id="PS00079">
    <property type="entry name" value="MULTICOPPER_OXIDASE1"/>
    <property type="match status" value="1"/>
</dbReference>
<dbReference type="CDD" id="cd13877">
    <property type="entry name" value="CuRO_2_Fet3p_like"/>
    <property type="match status" value="1"/>
</dbReference>
<dbReference type="InterPro" id="IPR033138">
    <property type="entry name" value="Cu_oxidase_CS"/>
</dbReference>
<gene>
    <name evidence="10" type="ORF">E6O75_ATG03200</name>
</gene>
<feature type="signal peptide" evidence="6">
    <location>
        <begin position="1"/>
        <end position="18"/>
    </location>
</feature>
<dbReference type="AlphaFoldDB" id="A0A4Z1PMV5"/>
<comment type="caution">
    <text evidence="10">The sequence shown here is derived from an EMBL/GenBank/DDBJ whole genome shotgun (WGS) entry which is preliminary data.</text>
</comment>
<proteinExistence type="inferred from homology"/>
<dbReference type="InterPro" id="IPR011706">
    <property type="entry name" value="Cu-oxidase_C"/>
</dbReference>
<evidence type="ECO:0000259" key="7">
    <source>
        <dbReference type="Pfam" id="PF00394"/>
    </source>
</evidence>
<keyword evidence="2" id="KW-0479">Metal-binding</keyword>
<dbReference type="InterPro" id="IPR008972">
    <property type="entry name" value="Cupredoxin"/>
</dbReference>
<evidence type="ECO:0000256" key="5">
    <source>
        <dbReference type="ARBA" id="ARBA00023008"/>
    </source>
</evidence>
<reference evidence="10 11" key="1">
    <citation type="submission" date="2019-04" db="EMBL/GenBank/DDBJ databases">
        <title>High contiguity whole genome sequence and gene annotation resource for two Venturia nashicola isolates.</title>
        <authorList>
            <person name="Prokchorchik M."/>
            <person name="Won K."/>
            <person name="Lee Y."/>
            <person name="Choi E.D."/>
            <person name="Segonzac C."/>
            <person name="Sohn K.H."/>
        </authorList>
    </citation>
    <scope>NUCLEOTIDE SEQUENCE [LARGE SCALE GENOMIC DNA]</scope>
    <source>
        <strain evidence="10 11">PRI2</strain>
    </source>
</reference>
<dbReference type="GO" id="GO:0033215">
    <property type="term" value="P:reductive iron assimilation"/>
    <property type="evidence" value="ECO:0007669"/>
    <property type="project" value="TreeGrafter"/>
</dbReference>
<evidence type="ECO:0000256" key="6">
    <source>
        <dbReference type="SAM" id="SignalP"/>
    </source>
</evidence>
<dbReference type="Pfam" id="PF07731">
    <property type="entry name" value="Cu-oxidase_2"/>
    <property type="match status" value="1"/>
</dbReference>
<organism evidence="10 11">
    <name type="scientific">Venturia nashicola</name>
    <dbReference type="NCBI Taxonomy" id="86259"/>
    <lineage>
        <taxon>Eukaryota</taxon>
        <taxon>Fungi</taxon>
        <taxon>Dikarya</taxon>
        <taxon>Ascomycota</taxon>
        <taxon>Pezizomycotina</taxon>
        <taxon>Dothideomycetes</taxon>
        <taxon>Pleosporomycetidae</taxon>
        <taxon>Venturiales</taxon>
        <taxon>Venturiaceae</taxon>
        <taxon>Venturia</taxon>
    </lineage>
</organism>
<dbReference type="InterPro" id="IPR002355">
    <property type="entry name" value="Cu_oxidase_Cu_BS"/>
</dbReference>
<dbReference type="STRING" id="86259.A0A4Z1PMV5"/>
<keyword evidence="3 6" id="KW-0732">Signal</keyword>
<dbReference type="InterPro" id="IPR011707">
    <property type="entry name" value="Cu-oxidase-like_N"/>
</dbReference>
<feature type="chain" id="PRO_5021321261" evidence="6">
    <location>
        <begin position="19"/>
        <end position="571"/>
    </location>
</feature>
<feature type="domain" description="Plastocyanin-like" evidence="9">
    <location>
        <begin position="27"/>
        <end position="142"/>
    </location>
</feature>
<comment type="similarity">
    <text evidence="1">Belongs to the multicopper oxidase family.</text>
</comment>
<evidence type="ECO:0000313" key="11">
    <source>
        <dbReference type="Proteomes" id="UP000298493"/>
    </source>
</evidence>
<dbReference type="PANTHER" id="PTHR11709:SF361">
    <property type="entry name" value="IRON TRANSPORT MULTICOPPER OXIDASE FET3"/>
    <property type="match status" value="1"/>
</dbReference>
<dbReference type="SUPFAM" id="SSF49503">
    <property type="entry name" value="Cupredoxins"/>
    <property type="match status" value="3"/>
</dbReference>
<evidence type="ECO:0000256" key="1">
    <source>
        <dbReference type="ARBA" id="ARBA00010609"/>
    </source>
</evidence>
<dbReference type="GO" id="GO:0033573">
    <property type="term" value="C:high-affinity iron permease complex"/>
    <property type="evidence" value="ECO:0007669"/>
    <property type="project" value="TreeGrafter"/>
</dbReference>
<dbReference type="InterPro" id="IPR045087">
    <property type="entry name" value="Cu-oxidase_fam"/>
</dbReference>
<evidence type="ECO:0000256" key="2">
    <source>
        <dbReference type="ARBA" id="ARBA00022723"/>
    </source>
</evidence>
<dbReference type="OrthoDB" id="2121828at2759"/>